<dbReference type="SUPFAM" id="SSF55729">
    <property type="entry name" value="Acyl-CoA N-acyltransferases (Nat)"/>
    <property type="match status" value="1"/>
</dbReference>
<evidence type="ECO:0000256" key="2">
    <source>
        <dbReference type="ARBA" id="ARBA00023315"/>
    </source>
</evidence>
<dbReference type="PANTHER" id="PTHR45896">
    <property type="entry name" value="N-ALPHA-ACETYLTRANSFERASE 30"/>
    <property type="match status" value="1"/>
</dbReference>
<dbReference type="InterPro" id="IPR044542">
    <property type="entry name" value="NAA30-like"/>
</dbReference>
<evidence type="ECO:0000256" key="3">
    <source>
        <dbReference type="ARBA" id="ARBA00024025"/>
    </source>
</evidence>
<dbReference type="EMBL" id="KE651167">
    <property type="protein sequence ID" value="EEB08960.1"/>
    <property type="molecule type" value="Genomic_DNA"/>
</dbReference>
<dbReference type="GO" id="GO:0000822">
    <property type="term" value="F:inositol hexakisphosphate binding"/>
    <property type="evidence" value="ECO:0007669"/>
    <property type="project" value="EnsemblFungi"/>
</dbReference>
<proteinExistence type="inferred from homology"/>
<dbReference type="Pfam" id="PF00583">
    <property type="entry name" value="Acetyltransf_1"/>
    <property type="match status" value="1"/>
</dbReference>
<dbReference type="PANTHER" id="PTHR45896:SF1">
    <property type="entry name" value="N-ALPHA-ACETYLTRANSFERASE 30"/>
    <property type="match status" value="1"/>
</dbReference>
<dbReference type="InterPro" id="IPR016181">
    <property type="entry name" value="Acyl_CoA_acyltransferase"/>
</dbReference>
<dbReference type="RefSeq" id="XP_002175253.1">
    <property type="nucleotide sequence ID" value="XM_002175217.2"/>
</dbReference>
<keyword evidence="7" id="KW-1185">Reference proteome</keyword>
<name>B6K606_SCHJY</name>
<dbReference type="STRING" id="402676.B6K606"/>
<dbReference type="PROSITE" id="PS51186">
    <property type="entry name" value="GNAT"/>
    <property type="match status" value="1"/>
</dbReference>
<evidence type="ECO:0000313" key="7">
    <source>
        <dbReference type="Proteomes" id="UP000001744"/>
    </source>
</evidence>
<dbReference type="JaponicusDB" id="SJAG_04131">
    <property type="gene designation" value="naa30"/>
</dbReference>
<dbReference type="GO" id="GO:0032880">
    <property type="term" value="P:regulation of protein localization"/>
    <property type="evidence" value="ECO:0007669"/>
    <property type="project" value="EnsemblFungi"/>
</dbReference>
<dbReference type="HOGENOM" id="CLU_013985_0_3_1"/>
<dbReference type="OrthoDB" id="249099at2759"/>
<dbReference type="OMA" id="EDIQYTN"/>
<evidence type="ECO:0000256" key="1">
    <source>
        <dbReference type="ARBA" id="ARBA00022679"/>
    </source>
</evidence>
<dbReference type="GeneID" id="7049302"/>
<keyword evidence="1" id="KW-0808">Transferase</keyword>
<dbReference type="AlphaFoldDB" id="B6K606"/>
<evidence type="ECO:0000313" key="5">
    <source>
        <dbReference type="EMBL" id="EEB08960.1"/>
    </source>
</evidence>
<dbReference type="InterPro" id="IPR000182">
    <property type="entry name" value="GNAT_dom"/>
</dbReference>
<dbReference type="VEuPathDB" id="FungiDB:SJAG_04131"/>
<evidence type="ECO:0000313" key="6">
    <source>
        <dbReference type="JaponicusDB" id="SJAG_04131"/>
    </source>
</evidence>
<feature type="domain" description="N-acetyltransferase" evidence="4">
    <location>
        <begin position="4"/>
        <end position="151"/>
    </location>
</feature>
<comment type="similarity">
    <text evidence="3">Belongs to the acetyltransferase family. MAK3 subfamily.</text>
</comment>
<evidence type="ECO:0000259" key="4">
    <source>
        <dbReference type="PROSITE" id="PS51186"/>
    </source>
</evidence>
<accession>B6K606</accession>
<dbReference type="GO" id="GO:0031417">
    <property type="term" value="C:NatC complex"/>
    <property type="evidence" value="ECO:0000318"/>
    <property type="project" value="GO_Central"/>
</dbReference>
<dbReference type="GO" id="GO:0004596">
    <property type="term" value="F:protein-N-terminal amino-acid acetyltransferase activity"/>
    <property type="evidence" value="ECO:0000318"/>
    <property type="project" value="GO_Central"/>
</dbReference>
<protein>
    <submittedName>
        <fullName evidence="5">NatC N-acetyltransferase complex catalytic subunit</fullName>
    </submittedName>
</protein>
<dbReference type="CDD" id="cd04301">
    <property type="entry name" value="NAT_SF"/>
    <property type="match status" value="1"/>
</dbReference>
<keyword evidence="2" id="KW-0012">Acyltransferase</keyword>
<dbReference type="Gene3D" id="3.40.630.30">
    <property type="match status" value="1"/>
</dbReference>
<organism evidence="5 7">
    <name type="scientific">Schizosaccharomyces japonicus (strain yFS275 / FY16936)</name>
    <name type="common">Fission yeast</name>
    <dbReference type="NCBI Taxonomy" id="402676"/>
    <lineage>
        <taxon>Eukaryota</taxon>
        <taxon>Fungi</taxon>
        <taxon>Dikarya</taxon>
        <taxon>Ascomycota</taxon>
        <taxon>Taphrinomycotina</taxon>
        <taxon>Schizosaccharomycetes</taxon>
        <taxon>Schizosaccharomycetales</taxon>
        <taxon>Schizosaccharomycetaceae</taxon>
        <taxon>Schizosaccharomyces</taxon>
    </lineage>
</organism>
<dbReference type="eggNOG" id="KOG3139">
    <property type="taxonomic scope" value="Eukaryota"/>
</dbReference>
<reference evidence="5 7" key="1">
    <citation type="journal article" date="2011" name="Science">
        <title>Comparative functional genomics of the fission yeasts.</title>
        <authorList>
            <person name="Rhind N."/>
            <person name="Chen Z."/>
            <person name="Yassour M."/>
            <person name="Thompson D.A."/>
            <person name="Haas B.J."/>
            <person name="Habib N."/>
            <person name="Wapinski I."/>
            <person name="Roy S."/>
            <person name="Lin M.F."/>
            <person name="Heiman D.I."/>
            <person name="Young S.K."/>
            <person name="Furuya K."/>
            <person name="Guo Y."/>
            <person name="Pidoux A."/>
            <person name="Chen H.M."/>
            <person name="Robbertse B."/>
            <person name="Goldberg J.M."/>
            <person name="Aoki K."/>
            <person name="Bayne E.H."/>
            <person name="Berlin A.M."/>
            <person name="Desjardins C.A."/>
            <person name="Dobbs E."/>
            <person name="Dukaj L."/>
            <person name="Fan L."/>
            <person name="FitzGerald M.G."/>
            <person name="French C."/>
            <person name="Gujja S."/>
            <person name="Hansen K."/>
            <person name="Keifenheim D."/>
            <person name="Levin J.Z."/>
            <person name="Mosher R.A."/>
            <person name="Mueller C.A."/>
            <person name="Pfiffner J."/>
            <person name="Priest M."/>
            <person name="Russ C."/>
            <person name="Smialowska A."/>
            <person name="Swoboda P."/>
            <person name="Sykes S.M."/>
            <person name="Vaughn M."/>
            <person name="Vengrova S."/>
            <person name="Yoder R."/>
            <person name="Zeng Q."/>
            <person name="Allshire R."/>
            <person name="Baulcombe D."/>
            <person name="Birren B.W."/>
            <person name="Brown W."/>
            <person name="Ekwall K."/>
            <person name="Kellis M."/>
            <person name="Leatherwood J."/>
            <person name="Levin H."/>
            <person name="Margalit H."/>
            <person name="Martienssen R."/>
            <person name="Nieduszynski C.A."/>
            <person name="Spatafora J.W."/>
            <person name="Friedman N."/>
            <person name="Dalgaard J.Z."/>
            <person name="Baumann P."/>
            <person name="Niki H."/>
            <person name="Regev A."/>
            <person name="Nusbaum C."/>
        </authorList>
    </citation>
    <scope>NUCLEOTIDE SEQUENCE [LARGE SCALE GENOMIC DNA]</scope>
    <source>
        <strain evidence="7">yFS275 / FY16936</strain>
    </source>
</reference>
<gene>
    <name evidence="6" type="primary">naa30</name>
    <name evidence="5" type="ORF">SJAG_04131</name>
</gene>
<dbReference type="Proteomes" id="UP000001744">
    <property type="component" value="Unassembled WGS sequence"/>
</dbReference>
<sequence>MPHPQIQPYSSEYLDDICKLIEKDLSEPYSKYVYRYFLHQWPQYSYIALLDGRLIGAIVSKQDARKNRIRGYIAMLAVDKNYRGHGIATQLANASIQAMRENSADEIVLETEVDNEAAKSFYEHLGFSRYKRLYRYYLNGRDAFRYIFLPEKALSISANK</sequence>